<accession>A0ABQ0VRT3</accession>
<reference evidence="1 2" key="1">
    <citation type="submission" date="2019-07" db="EMBL/GenBank/DDBJ databases">
        <title>Whole genome shotgun sequence of Halolactibacillus halophilus NBRC 100868.</title>
        <authorList>
            <person name="Hosoyama A."/>
            <person name="Uohara A."/>
            <person name="Ohji S."/>
            <person name="Ichikawa N."/>
        </authorList>
    </citation>
    <scope>NUCLEOTIDE SEQUENCE [LARGE SCALE GENOMIC DNA]</scope>
    <source>
        <strain evidence="1 2">NBRC 100868</strain>
    </source>
</reference>
<dbReference type="EMBL" id="BJWI01000068">
    <property type="protein sequence ID" value="GEM02854.1"/>
    <property type="molecule type" value="Genomic_DNA"/>
</dbReference>
<organism evidence="1 2">
    <name type="scientific">Halolactibacillus halophilus</name>
    <dbReference type="NCBI Taxonomy" id="306540"/>
    <lineage>
        <taxon>Bacteria</taxon>
        <taxon>Bacillati</taxon>
        <taxon>Bacillota</taxon>
        <taxon>Bacilli</taxon>
        <taxon>Bacillales</taxon>
        <taxon>Bacillaceae</taxon>
        <taxon>Halolactibacillus</taxon>
    </lineage>
</organism>
<evidence type="ECO:0000313" key="2">
    <source>
        <dbReference type="Proteomes" id="UP000321547"/>
    </source>
</evidence>
<comment type="caution">
    <text evidence="1">The sequence shown here is derived from an EMBL/GenBank/DDBJ whole genome shotgun (WGS) entry which is preliminary data.</text>
</comment>
<name>A0ABQ0VRT3_9BACI</name>
<keyword evidence="2" id="KW-1185">Reference proteome</keyword>
<protein>
    <submittedName>
        <fullName evidence="1">Uncharacterized protein</fullName>
    </submittedName>
</protein>
<evidence type="ECO:0000313" key="1">
    <source>
        <dbReference type="EMBL" id="GEM02854.1"/>
    </source>
</evidence>
<gene>
    <name evidence="1" type="ORF">HHA03_23860</name>
</gene>
<proteinExistence type="predicted"/>
<sequence>MHFILQQSELIDYDNRAMGAMKHLEAQITQENSDYFKFLKINCRNSKHLRRIIVSISFIQKRMEVLML</sequence>
<dbReference type="Proteomes" id="UP000321547">
    <property type="component" value="Unassembled WGS sequence"/>
</dbReference>